<keyword evidence="2" id="KW-0812">Transmembrane</keyword>
<keyword evidence="2" id="KW-0472">Membrane</keyword>
<name>A0ABP6DEJ4_9ACTN</name>
<feature type="transmembrane region" description="Helical" evidence="2">
    <location>
        <begin position="200"/>
        <end position="219"/>
    </location>
</feature>
<dbReference type="Proteomes" id="UP001500151">
    <property type="component" value="Unassembled WGS sequence"/>
</dbReference>
<evidence type="ECO:0000256" key="1">
    <source>
        <dbReference type="SAM" id="MobiDB-lite"/>
    </source>
</evidence>
<feature type="compositionally biased region" description="Low complexity" evidence="1">
    <location>
        <begin position="21"/>
        <end position="31"/>
    </location>
</feature>
<feature type="region of interest" description="Disordered" evidence="1">
    <location>
        <begin position="1"/>
        <end position="32"/>
    </location>
</feature>
<evidence type="ECO:0000313" key="4">
    <source>
        <dbReference type="Proteomes" id="UP001500151"/>
    </source>
</evidence>
<feature type="transmembrane region" description="Helical" evidence="2">
    <location>
        <begin position="65"/>
        <end position="84"/>
    </location>
</feature>
<evidence type="ECO:0000313" key="3">
    <source>
        <dbReference type="EMBL" id="GAA2639612.1"/>
    </source>
</evidence>
<sequence length="240" mass="25207">MLGSRYAGESSDVSTHGGSAGAQAESAAEAPVPAPRRTLNSLKWAVLIPVVGVAAGFLTRFPYGGLWIGVVILLGAAAAAAIVAGNSWHRAGAATLAGFSAIALPLFAGPGMYELYMKQVGERVHAAVADTGERRGVKRSTTLSVCRVVDTTGAVKDLSEQQNCHGQFKPGQLIVLFKDPLGVLDPWAEALPGDRSVDPLTLQITAGLFLVTGSSLFYAGQRRRSDGDLVARELRKVRRL</sequence>
<feature type="transmembrane region" description="Helical" evidence="2">
    <location>
        <begin position="91"/>
        <end position="108"/>
    </location>
</feature>
<proteinExistence type="predicted"/>
<feature type="transmembrane region" description="Helical" evidence="2">
    <location>
        <begin position="42"/>
        <end position="59"/>
    </location>
</feature>
<evidence type="ECO:0008006" key="5">
    <source>
        <dbReference type="Google" id="ProtNLM"/>
    </source>
</evidence>
<gene>
    <name evidence="3" type="ORF">GCM10010307_39110</name>
</gene>
<comment type="caution">
    <text evidence="3">The sequence shown here is derived from an EMBL/GenBank/DDBJ whole genome shotgun (WGS) entry which is preliminary data.</text>
</comment>
<organism evidence="3 4">
    <name type="scientific">Streptomyces vastus</name>
    <dbReference type="NCBI Taxonomy" id="285451"/>
    <lineage>
        <taxon>Bacteria</taxon>
        <taxon>Bacillati</taxon>
        <taxon>Actinomycetota</taxon>
        <taxon>Actinomycetes</taxon>
        <taxon>Kitasatosporales</taxon>
        <taxon>Streptomycetaceae</taxon>
        <taxon>Streptomyces</taxon>
    </lineage>
</organism>
<accession>A0ABP6DEJ4</accession>
<protein>
    <recommendedName>
        <fullName evidence="5">DUF4131 domain-containing protein</fullName>
    </recommendedName>
</protein>
<evidence type="ECO:0000256" key="2">
    <source>
        <dbReference type="SAM" id="Phobius"/>
    </source>
</evidence>
<reference evidence="4" key="1">
    <citation type="journal article" date="2019" name="Int. J. Syst. Evol. Microbiol.">
        <title>The Global Catalogue of Microorganisms (GCM) 10K type strain sequencing project: providing services to taxonomists for standard genome sequencing and annotation.</title>
        <authorList>
            <consortium name="The Broad Institute Genomics Platform"/>
            <consortium name="The Broad Institute Genome Sequencing Center for Infectious Disease"/>
            <person name="Wu L."/>
            <person name="Ma J."/>
        </authorList>
    </citation>
    <scope>NUCLEOTIDE SEQUENCE [LARGE SCALE GENOMIC DNA]</scope>
    <source>
        <strain evidence="4">JCM 4524</strain>
    </source>
</reference>
<dbReference type="EMBL" id="BAAASJ010000036">
    <property type="protein sequence ID" value="GAA2639612.1"/>
    <property type="molecule type" value="Genomic_DNA"/>
</dbReference>
<keyword evidence="4" id="KW-1185">Reference proteome</keyword>
<keyword evidence="2" id="KW-1133">Transmembrane helix</keyword>